<feature type="transmembrane region" description="Helical" evidence="5">
    <location>
        <begin position="55"/>
        <end position="77"/>
    </location>
</feature>
<dbReference type="GO" id="GO:0016020">
    <property type="term" value="C:membrane"/>
    <property type="evidence" value="ECO:0007669"/>
    <property type="project" value="UniProtKB-SubCell"/>
</dbReference>
<dbReference type="Proteomes" id="UP000321717">
    <property type="component" value="Unassembled WGS sequence"/>
</dbReference>
<keyword evidence="2 5" id="KW-0812">Transmembrane</keyword>
<sequence>MQSEKRHIDIQSLWVTFRALQSGLLLLLCSPYIYWGVTRLLDVDAGIRQMEAYGLLPPAPLSAVAILIQLGASVMVVTGFWRWIGALCLAAFTLAAALIAHPFWQALPKDRNGEIMMFVAHMILVGCWVAVVWRSLRK</sequence>
<name>A0A512HQ09_9HYPH</name>
<comment type="caution">
    <text evidence="6">The sequence shown here is derived from an EMBL/GenBank/DDBJ whole genome shotgun (WGS) entry which is preliminary data.</text>
</comment>
<feature type="transmembrane region" description="Helical" evidence="5">
    <location>
        <begin position="115"/>
        <end position="133"/>
    </location>
</feature>
<evidence type="ECO:0000313" key="7">
    <source>
        <dbReference type="Proteomes" id="UP000321717"/>
    </source>
</evidence>
<feature type="transmembrane region" description="Helical" evidence="5">
    <location>
        <begin position="84"/>
        <end position="103"/>
    </location>
</feature>
<keyword evidence="3 5" id="KW-1133">Transmembrane helix</keyword>
<evidence type="ECO:0000256" key="2">
    <source>
        <dbReference type="ARBA" id="ARBA00022692"/>
    </source>
</evidence>
<keyword evidence="7" id="KW-1185">Reference proteome</keyword>
<dbReference type="EMBL" id="BJZP01000052">
    <property type="protein sequence ID" value="GEO87547.1"/>
    <property type="molecule type" value="Genomic_DNA"/>
</dbReference>
<evidence type="ECO:0000256" key="5">
    <source>
        <dbReference type="SAM" id="Phobius"/>
    </source>
</evidence>
<dbReference type="RefSeq" id="WP_170253615.1">
    <property type="nucleotide sequence ID" value="NZ_BJZP01000052.1"/>
</dbReference>
<gene>
    <name evidence="6" type="ORF">RNA01_44790</name>
</gene>
<evidence type="ECO:0000256" key="4">
    <source>
        <dbReference type="ARBA" id="ARBA00023136"/>
    </source>
</evidence>
<evidence type="ECO:0000256" key="1">
    <source>
        <dbReference type="ARBA" id="ARBA00004141"/>
    </source>
</evidence>
<evidence type="ECO:0008006" key="8">
    <source>
        <dbReference type="Google" id="ProtNLM"/>
    </source>
</evidence>
<protein>
    <recommendedName>
        <fullName evidence="8">DoxX family protein</fullName>
    </recommendedName>
</protein>
<accession>A0A512HQ09</accession>
<dbReference type="Pfam" id="PF07681">
    <property type="entry name" value="DoxX"/>
    <property type="match status" value="1"/>
</dbReference>
<proteinExistence type="predicted"/>
<keyword evidence="4 5" id="KW-0472">Membrane</keyword>
<reference evidence="6 7" key="1">
    <citation type="submission" date="2019-07" db="EMBL/GenBank/DDBJ databases">
        <title>Whole genome shotgun sequence of Rhizobium naphthalenivorans NBRC 107585.</title>
        <authorList>
            <person name="Hosoyama A."/>
            <person name="Uohara A."/>
            <person name="Ohji S."/>
            <person name="Ichikawa N."/>
        </authorList>
    </citation>
    <scope>NUCLEOTIDE SEQUENCE [LARGE SCALE GENOMIC DNA]</scope>
    <source>
        <strain evidence="6 7">NBRC 107585</strain>
    </source>
</reference>
<feature type="transmembrane region" description="Helical" evidence="5">
    <location>
        <begin position="12"/>
        <end position="35"/>
    </location>
</feature>
<dbReference type="AlphaFoldDB" id="A0A512HQ09"/>
<comment type="subcellular location">
    <subcellularLocation>
        <location evidence="1">Membrane</location>
        <topology evidence="1">Multi-pass membrane protein</topology>
    </subcellularLocation>
</comment>
<organism evidence="6 7">
    <name type="scientific">Ciceribacter naphthalenivorans</name>
    <dbReference type="NCBI Taxonomy" id="1118451"/>
    <lineage>
        <taxon>Bacteria</taxon>
        <taxon>Pseudomonadati</taxon>
        <taxon>Pseudomonadota</taxon>
        <taxon>Alphaproteobacteria</taxon>
        <taxon>Hyphomicrobiales</taxon>
        <taxon>Rhizobiaceae</taxon>
        <taxon>Ciceribacter</taxon>
    </lineage>
</organism>
<evidence type="ECO:0000313" key="6">
    <source>
        <dbReference type="EMBL" id="GEO87547.1"/>
    </source>
</evidence>
<evidence type="ECO:0000256" key="3">
    <source>
        <dbReference type="ARBA" id="ARBA00022989"/>
    </source>
</evidence>
<dbReference type="InterPro" id="IPR032808">
    <property type="entry name" value="DoxX"/>
</dbReference>